<feature type="transmembrane region" description="Helical" evidence="1">
    <location>
        <begin position="99"/>
        <end position="118"/>
    </location>
</feature>
<feature type="transmembrane region" description="Helical" evidence="1">
    <location>
        <begin position="73"/>
        <end position="93"/>
    </location>
</feature>
<protein>
    <submittedName>
        <fullName evidence="2">Uncharacterized protein</fullName>
    </submittedName>
</protein>
<dbReference type="AlphaFoldDB" id="A0A315XVN1"/>
<organism evidence="2 3">
    <name type="scientific">Ruminococcus flavefaciens</name>
    <dbReference type="NCBI Taxonomy" id="1265"/>
    <lineage>
        <taxon>Bacteria</taxon>
        <taxon>Bacillati</taxon>
        <taxon>Bacillota</taxon>
        <taxon>Clostridia</taxon>
        <taxon>Eubacteriales</taxon>
        <taxon>Oscillospiraceae</taxon>
        <taxon>Ruminococcus</taxon>
    </lineage>
</organism>
<dbReference type="Proteomes" id="UP000245720">
    <property type="component" value="Unassembled WGS sequence"/>
</dbReference>
<evidence type="ECO:0000256" key="1">
    <source>
        <dbReference type="SAM" id="Phobius"/>
    </source>
</evidence>
<dbReference type="EMBL" id="QGDI01000010">
    <property type="protein sequence ID" value="PWJ11257.1"/>
    <property type="molecule type" value="Genomic_DNA"/>
</dbReference>
<accession>A0A315XVN1</accession>
<keyword evidence="1" id="KW-0472">Membrane</keyword>
<sequence length="171" mass="19673">MDFEEEYKQNRTAMKKCKKTETYIFIIFAANIAFAIWMMIAALIAWNIWFLTAAILGAAGSVLGILSVRKRDSALAIAAAVIIIAEIGIMFFFDGISVLGFAEVAVFGYFVVTNIMNIKKYRWLEQQDGFPNFEPRLKEYDMDRAQRNIKDPYAQKMEDMNKNNTHEMQEL</sequence>
<evidence type="ECO:0000313" key="2">
    <source>
        <dbReference type="EMBL" id="PWJ11257.1"/>
    </source>
</evidence>
<name>A0A315XVN1_RUMFL</name>
<evidence type="ECO:0000313" key="3">
    <source>
        <dbReference type="Proteomes" id="UP000245720"/>
    </source>
</evidence>
<keyword evidence="1" id="KW-1133">Transmembrane helix</keyword>
<comment type="caution">
    <text evidence="2">The sequence shown here is derived from an EMBL/GenBank/DDBJ whole genome shotgun (WGS) entry which is preliminary data.</text>
</comment>
<feature type="transmembrane region" description="Helical" evidence="1">
    <location>
        <begin position="46"/>
        <end position="66"/>
    </location>
</feature>
<feature type="transmembrane region" description="Helical" evidence="1">
    <location>
        <begin position="21"/>
        <end position="40"/>
    </location>
</feature>
<reference evidence="2 3" key="1">
    <citation type="submission" date="2018-05" db="EMBL/GenBank/DDBJ databases">
        <title>The Hungate 1000. A catalogue of reference genomes from the rumen microbiome.</title>
        <authorList>
            <person name="Kelly W."/>
        </authorList>
    </citation>
    <scope>NUCLEOTIDE SEQUENCE [LARGE SCALE GENOMIC DNA]</scope>
    <source>
        <strain evidence="2 3">SAb67</strain>
    </source>
</reference>
<proteinExistence type="predicted"/>
<dbReference type="OrthoDB" id="1821781at2"/>
<dbReference type="RefSeq" id="WP_109727213.1">
    <property type="nucleotide sequence ID" value="NZ_QGDI01000010.1"/>
</dbReference>
<keyword evidence="1" id="KW-0812">Transmembrane</keyword>
<gene>
    <name evidence="2" type="ORF">IE37_02480</name>
</gene>